<proteinExistence type="predicted"/>
<name>A0AAI9U1E6_9PEZI</name>
<keyword evidence="3" id="KW-1185">Reference proteome</keyword>
<comment type="caution">
    <text evidence="2">The sequence shown here is derived from an EMBL/GenBank/DDBJ whole genome shotgun (WGS) entry which is preliminary data.</text>
</comment>
<evidence type="ECO:0000313" key="3">
    <source>
        <dbReference type="Proteomes" id="UP001239213"/>
    </source>
</evidence>
<evidence type="ECO:0000313" key="2">
    <source>
        <dbReference type="EMBL" id="KAK1447969.1"/>
    </source>
</evidence>
<organism evidence="2 3">
    <name type="scientific">Colletotrichum cuscutae</name>
    <dbReference type="NCBI Taxonomy" id="1209917"/>
    <lineage>
        <taxon>Eukaryota</taxon>
        <taxon>Fungi</taxon>
        <taxon>Dikarya</taxon>
        <taxon>Ascomycota</taxon>
        <taxon>Pezizomycotina</taxon>
        <taxon>Sordariomycetes</taxon>
        <taxon>Hypocreomycetidae</taxon>
        <taxon>Glomerellales</taxon>
        <taxon>Glomerellaceae</taxon>
        <taxon>Colletotrichum</taxon>
        <taxon>Colletotrichum acutatum species complex</taxon>
    </lineage>
</organism>
<feature type="region of interest" description="Disordered" evidence="1">
    <location>
        <begin position="461"/>
        <end position="480"/>
    </location>
</feature>
<protein>
    <submittedName>
        <fullName evidence="2">Uncharacterized protein</fullName>
    </submittedName>
</protein>
<sequence length="783" mass="88178">MDRGIFGTTTILRLAGFKLGEVKAPGSKIEREDRNIFAAGSRSCGQRNNSGRCGTGFPLLTWLKDTLAREERPATHFEMEEDTPMPGRRRGERQASKQSEGHVCMQYPLATRLAAAVSLSLPRGERKVESCSSQLPIHRMKERMPRDVRNPKTLKDARISTPRYHVKLGWLPPFSLWIGSLALEAKLNIVPKSRQTTLARRRRAGVSVLPETTRPFGDIIAGFCHSDNFSWKRTQPAMTRCRYSPSRRYAAFRFHISATVPSSGNWVTAWHSRRMNIRALHVPAKEITFVISFFLASELPCSRARQHAPHLPESDENTARTSVLHRRDGTPLLIYPGEPRSYQRAEPPHPIKLHWRYGPALMIIKRMSIFIGKLRYISIPQCRIFPEYPSSPSRSQKQGSNDHSPLSRHILSFCFYRYLCHYFSHFRYHYSFQPPLSVRSLHGIAKGLSLLPRQQREAMQSPAHPAWFPRRGGPNTPQTRVRQSTTVADSFLLEISISTTEGGNGVFSAATQGKECTDTIPRFTPPGGEGWRSPLPLYGQTTTQPPQLTCSIDLSLLSHTSRIVRTYMHATTICDMDGTDSTDVSLGSRKWSPSHINCGWLVYKIPISWPTALAPLTIRPKIPLDMGGSLCMYLNAYRESNPIYDTKRQYHYHEHSTTVLRSLQRIGPRDDSLETVLDNSPLGVESHPQAPKLREIALLTAGMLYQPQTTSSESIPTSLPLAAPRYTTGGGGGIVLPGRSYKFSETHSCRGSYTLSRIARRATIPFIVTLYIWRGSLTMLHGE</sequence>
<reference evidence="2" key="1">
    <citation type="submission" date="2016-11" db="EMBL/GenBank/DDBJ databases">
        <title>The genome sequence of Colletotrichum cuscutae.</title>
        <authorList>
            <person name="Baroncelli R."/>
        </authorList>
    </citation>
    <scope>NUCLEOTIDE SEQUENCE</scope>
    <source>
        <strain evidence="2">IMI 304802</strain>
    </source>
</reference>
<dbReference type="AlphaFoldDB" id="A0AAI9U1E6"/>
<gene>
    <name evidence="2" type="ORF">CCUS01_12044</name>
</gene>
<evidence type="ECO:0000256" key="1">
    <source>
        <dbReference type="SAM" id="MobiDB-lite"/>
    </source>
</evidence>
<feature type="region of interest" description="Disordered" evidence="1">
    <location>
        <begin position="72"/>
        <end position="101"/>
    </location>
</feature>
<dbReference type="EMBL" id="MPDP01000313">
    <property type="protein sequence ID" value="KAK1447969.1"/>
    <property type="molecule type" value="Genomic_DNA"/>
</dbReference>
<dbReference type="Proteomes" id="UP001239213">
    <property type="component" value="Unassembled WGS sequence"/>
</dbReference>
<accession>A0AAI9U1E6</accession>